<proteinExistence type="predicted"/>
<protein>
    <submittedName>
        <fullName evidence="1">Uncharacterized protein</fullName>
    </submittedName>
</protein>
<reference evidence="1" key="1">
    <citation type="journal article" date="2021" name="J Fungi (Basel)">
        <title>Virulence traits and population genomics of the black yeast Aureobasidium melanogenum.</title>
        <authorList>
            <person name="Cernosa A."/>
            <person name="Sun X."/>
            <person name="Gostincar C."/>
            <person name="Fang C."/>
            <person name="Gunde-Cimerman N."/>
            <person name="Song Z."/>
        </authorList>
    </citation>
    <scope>NUCLEOTIDE SEQUENCE</scope>
    <source>
        <strain evidence="1">EXF-9911</strain>
    </source>
</reference>
<dbReference type="EMBL" id="JAHFXF010000015">
    <property type="protein sequence ID" value="KAG9700473.1"/>
    <property type="molecule type" value="Genomic_DNA"/>
</dbReference>
<sequence>MPSTIPYDPSLVLTSVVSEAALKNVEAIAQAQAPVDAAQDALNSLISSKRSLEMTKTELRNLNIDIAPVDVELKKLDADIGKAAAGFASAKMAAEPQIQKLRAEIRKVHANVESPVDYLKTEIKTMPLAADSLNMDVQYFSFDSNSQDATSFAAQIASYVSESASMIFAPTESTKVANAASTQVSRQVSQHKIEGTLVLSVNCTHKNANVLAPFVLHVDKAIKVWNRLFPGSKLDPTDRKSMMKVAMNPSQEDKEKYSIISGTTFGSSFVGMVHVLNSSNTNVGDTLTAAASSLQASMDTGGWFAKMEGKTGVDAKFATDVKNLLSQQNITSHVTLITMGVIPSMVANDTKIAVESFVDFDPQKNMAQVMAIQNATDNEQSTVQSLAEASRTGEQSSEVEGKKMQSALTAMAAIDDGQNKILDINSMMKALEDYLAKASEGDCGVPINYYIKDIDVKMLAEMWVAKYYPGQYMAIKYDDTEGAGPAANDAGGQEKAKL</sequence>
<comment type="caution">
    <text evidence="1">The sequence shown here is derived from an EMBL/GenBank/DDBJ whole genome shotgun (WGS) entry which is preliminary data.</text>
</comment>
<name>A0A9P8EXX7_AURME</name>
<evidence type="ECO:0000313" key="1">
    <source>
        <dbReference type="EMBL" id="KAG9700473.1"/>
    </source>
</evidence>
<evidence type="ECO:0000313" key="2">
    <source>
        <dbReference type="Proteomes" id="UP000779574"/>
    </source>
</evidence>
<dbReference type="AlphaFoldDB" id="A0A9P8EXX7"/>
<accession>A0A9P8EXX7</accession>
<feature type="non-terminal residue" evidence="1">
    <location>
        <position position="498"/>
    </location>
</feature>
<dbReference type="OrthoDB" id="5183255at2759"/>
<dbReference type="Proteomes" id="UP000779574">
    <property type="component" value="Unassembled WGS sequence"/>
</dbReference>
<organism evidence="1 2">
    <name type="scientific">Aureobasidium melanogenum</name>
    <name type="common">Aureobasidium pullulans var. melanogenum</name>
    <dbReference type="NCBI Taxonomy" id="46634"/>
    <lineage>
        <taxon>Eukaryota</taxon>
        <taxon>Fungi</taxon>
        <taxon>Dikarya</taxon>
        <taxon>Ascomycota</taxon>
        <taxon>Pezizomycotina</taxon>
        <taxon>Dothideomycetes</taxon>
        <taxon>Dothideomycetidae</taxon>
        <taxon>Dothideales</taxon>
        <taxon>Saccotheciaceae</taxon>
        <taxon>Aureobasidium</taxon>
    </lineage>
</organism>
<reference evidence="1" key="2">
    <citation type="submission" date="2021-08" db="EMBL/GenBank/DDBJ databases">
        <authorList>
            <person name="Gostincar C."/>
            <person name="Sun X."/>
            <person name="Song Z."/>
            <person name="Gunde-Cimerman N."/>
        </authorList>
    </citation>
    <scope>NUCLEOTIDE SEQUENCE</scope>
    <source>
        <strain evidence="1">EXF-9911</strain>
    </source>
</reference>
<gene>
    <name evidence="1" type="ORF">KCU76_g720</name>
</gene>